<sequence>MLRLLGHGPPPPLLLLLLLLLPLSTPALQPLPHSTVSLPSPSSAPQPSSFQSHCYPAVMALRGGRGDSIKAKDLRDKTIDELSQLEQELRSELMSLRVAQQVGGQPGRVNKIKTVRKNIARVLTVMNVGKKHKAKDIRMNRHWPKAWRTRLTKKEKSIKSEKAKRCLKLKIWGGGVRPMRRVVLTEPLPPPILDVVDYSIERTFEKYPRRRKGAKGRHTATGHIPEHAKLAMDKKKLKWKEENKRLKALRQKQDQMAEE</sequence>
<evidence type="ECO:0000256" key="5">
    <source>
        <dbReference type="SAM" id="SignalP"/>
    </source>
</evidence>
<dbReference type="EnsemblProtists" id="EKX39293">
    <property type="protein sequence ID" value="EKX39293"/>
    <property type="gene ID" value="GUITHDRAFT_143670"/>
</dbReference>
<dbReference type="GO" id="GO:0003735">
    <property type="term" value="F:structural constituent of ribosome"/>
    <property type="evidence" value="ECO:0007669"/>
    <property type="project" value="InterPro"/>
</dbReference>
<gene>
    <name evidence="6" type="ORF">GUITHDRAFT_143670</name>
</gene>
<evidence type="ECO:0000256" key="4">
    <source>
        <dbReference type="SAM" id="Coils"/>
    </source>
</evidence>
<feature type="signal peptide" evidence="5">
    <location>
        <begin position="1"/>
        <end position="27"/>
    </location>
</feature>
<reference evidence="6 8" key="1">
    <citation type="journal article" date="2012" name="Nature">
        <title>Algal genomes reveal evolutionary mosaicism and the fate of nucleomorphs.</title>
        <authorList>
            <consortium name="DOE Joint Genome Institute"/>
            <person name="Curtis B.A."/>
            <person name="Tanifuji G."/>
            <person name="Burki F."/>
            <person name="Gruber A."/>
            <person name="Irimia M."/>
            <person name="Maruyama S."/>
            <person name="Arias M.C."/>
            <person name="Ball S.G."/>
            <person name="Gile G.H."/>
            <person name="Hirakawa Y."/>
            <person name="Hopkins J.F."/>
            <person name="Kuo A."/>
            <person name="Rensing S.A."/>
            <person name="Schmutz J."/>
            <person name="Symeonidi A."/>
            <person name="Elias M."/>
            <person name="Eveleigh R.J."/>
            <person name="Herman E.K."/>
            <person name="Klute M.J."/>
            <person name="Nakayama T."/>
            <person name="Obornik M."/>
            <person name="Reyes-Prieto A."/>
            <person name="Armbrust E.V."/>
            <person name="Aves S.J."/>
            <person name="Beiko R.G."/>
            <person name="Coutinho P."/>
            <person name="Dacks J.B."/>
            <person name="Durnford D.G."/>
            <person name="Fast N.M."/>
            <person name="Green B.R."/>
            <person name="Grisdale C.J."/>
            <person name="Hempel F."/>
            <person name="Henrissat B."/>
            <person name="Hoppner M.P."/>
            <person name="Ishida K."/>
            <person name="Kim E."/>
            <person name="Koreny L."/>
            <person name="Kroth P.G."/>
            <person name="Liu Y."/>
            <person name="Malik S.B."/>
            <person name="Maier U.G."/>
            <person name="McRose D."/>
            <person name="Mock T."/>
            <person name="Neilson J.A."/>
            <person name="Onodera N.T."/>
            <person name="Poole A.M."/>
            <person name="Pritham E.J."/>
            <person name="Richards T.A."/>
            <person name="Rocap G."/>
            <person name="Roy S.W."/>
            <person name="Sarai C."/>
            <person name="Schaack S."/>
            <person name="Shirato S."/>
            <person name="Slamovits C.H."/>
            <person name="Spencer D.F."/>
            <person name="Suzuki S."/>
            <person name="Worden A.Z."/>
            <person name="Zauner S."/>
            <person name="Barry K."/>
            <person name="Bell C."/>
            <person name="Bharti A.K."/>
            <person name="Crow J.A."/>
            <person name="Grimwood J."/>
            <person name="Kramer R."/>
            <person name="Lindquist E."/>
            <person name="Lucas S."/>
            <person name="Salamov A."/>
            <person name="McFadden G.I."/>
            <person name="Lane C.E."/>
            <person name="Keeling P.J."/>
            <person name="Gray M.W."/>
            <person name="Grigoriev I.V."/>
            <person name="Archibald J.M."/>
        </authorList>
    </citation>
    <scope>NUCLEOTIDE SEQUENCE</scope>
    <source>
        <strain evidence="6 8">CCMP2712</strain>
    </source>
</reference>
<dbReference type="Gene3D" id="1.10.287.310">
    <property type="match status" value="1"/>
</dbReference>
<organism evidence="6">
    <name type="scientific">Guillardia theta (strain CCMP2712)</name>
    <name type="common">Cryptophyte</name>
    <dbReference type="NCBI Taxonomy" id="905079"/>
    <lineage>
        <taxon>Eukaryota</taxon>
        <taxon>Cryptophyceae</taxon>
        <taxon>Pyrenomonadales</taxon>
        <taxon>Geminigeraceae</taxon>
        <taxon>Guillardia</taxon>
    </lineage>
</organism>
<feature type="chain" id="PRO_5008770459" evidence="5">
    <location>
        <begin position="28"/>
        <end position="259"/>
    </location>
</feature>
<dbReference type="OrthoDB" id="528635at2759"/>
<keyword evidence="8" id="KW-1185">Reference proteome</keyword>
<evidence type="ECO:0000313" key="7">
    <source>
        <dbReference type="EnsemblProtists" id="EKX39293"/>
    </source>
</evidence>
<keyword evidence="3" id="KW-0687">Ribonucleoprotein</keyword>
<keyword evidence="4" id="KW-0175">Coiled coil</keyword>
<comment type="similarity">
    <text evidence="1">Belongs to the universal ribosomal protein uL29 family.</text>
</comment>
<dbReference type="GO" id="GO:0003729">
    <property type="term" value="F:mRNA binding"/>
    <property type="evidence" value="ECO:0007669"/>
    <property type="project" value="TreeGrafter"/>
</dbReference>
<dbReference type="RefSeq" id="XP_005826273.1">
    <property type="nucleotide sequence ID" value="XM_005826216.1"/>
</dbReference>
<reference evidence="7" key="3">
    <citation type="submission" date="2016-03" db="UniProtKB">
        <authorList>
            <consortium name="EnsemblProtists"/>
        </authorList>
    </citation>
    <scope>IDENTIFICATION</scope>
</reference>
<dbReference type="GO" id="GO:0000463">
    <property type="term" value="P:maturation of LSU-rRNA from tricistronic rRNA transcript (SSU-rRNA, 5.8S rRNA, LSU-rRNA)"/>
    <property type="evidence" value="ECO:0007669"/>
    <property type="project" value="InterPro"/>
</dbReference>
<dbReference type="GeneID" id="17296003"/>
<keyword evidence="2" id="KW-0689">Ribosomal protein</keyword>
<evidence type="ECO:0000313" key="6">
    <source>
        <dbReference type="EMBL" id="EKX39293.1"/>
    </source>
</evidence>
<dbReference type="GO" id="GO:0006412">
    <property type="term" value="P:translation"/>
    <property type="evidence" value="ECO:0007669"/>
    <property type="project" value="InterPro"/>
</dbReference>
<dbReference type="KEGG" id="gtt:GUITHDRAFT_143670"/>
<evidence type="ECO:0000256" key="2">
    <source>
        <dbReference type="ARBA" id="ARBA00022980"/>
    </source>
</evidence>
<dbReference type="InterPro" id="IPR001854">
    <property type="entry name" value="Ribosomal_uL29"/>
</dbReference>
<dbReference type="SUPFAM" id="SSF46561">
    <property type="entry name" value="Ribosomal protein L29 (L29p)"/>
    <property type="match status" value="1"/>
</dbReference>
<dbReference type="AlphaFoldDB" id="L1ISU8"/>
<dbReference type="STRING" id="905079.L1ISU8"/>
<evidence type="ECO:0000313" key="8">
    <source>
        <dbReference type="Proteomes" id="UP000011087"/>
    </source>
</evidence>
<evidence type="ECO:0000256" key="3">
    <source>
        <dbReference type="ARBA" id="ARBA00023274"/>
    </source>
</evidence>
<dbReference type="CDD" id="cd00427">
    <property type="entry name" value="Ribosomal_L29_HIP"/>
    <property type="match status" value="1"/>
</dbReference>
<dbReference type="HAMAP" id="MF_00374">
    <property type="entry name" value="Ribosomal_uL29"/>
    <property type="match status" value="1"/>
</dbReference>
<dbReference type="InterPro" id="IPR045059">
    <property type="entry name" value="Ribosomal_uL29_euk"/>
</dbReference>
<feature type="coiled-coil region" evidence="4">
    <location>
        <begin position="232"/>
        <end position="259"/>
    </location>
</feature>
<dbReference type="Proteomes" id="UP000011087">
    <property type="component" value="Unassembled WGS sequence"/>
</dbReference>
<protein>
    <submittedName>
        <fullName evidence="6 7">Uncharacterized protein</fullName>
    </submittedName>
</protein>
<accession>L1ISU8</accession>
<dbReference type="HOGENOM" id="CLU_1075404_0_0_1"/>
<evidence type="ECO:0000256" key="1">
    <source>
        <dbReference type="ARBA" id="ARBA00009254"/>
    </source>
</evidence>
<dbReference type="GO" id="GO:0022625">
    <property type="term" value="C:cytosolic large ribosomal subunit"/>
    <property type="evidence" value="ECO:0007669"/>
    <property type="project" value="InterPro"/>
</dbReference>
<dbReference type="eggNOG" id="KOG3436">
    <property type="taxonomic scope" value="Eukaryota"/>
</dbReference>
<keyword evidence="5" id="KW-0732">Signal</keyword>
<reference evidence="8" key="2">
    <citation type="submission" date="2012-11" db="EMBL/GenBank/DDBJ databases">
        <authorList>
            <person name="Kuo A."/>
            <person name="Curtis B.A."/>
            <person name="Tanifuji G."/>
            <person name="Burki F."/>
            <person name="Gruber A."/>
            <person name="Irimia M."/>
            <person name="Maruyama S."/>
            <person name="Arias M.C."/>
            <person name="Ball S.G."/>
            <person name="Gile G.H."/>
            <person name="Hirakawa Y."/>
            <person name="Hopkins J.F."/>
            <person name="Rensing S.A."/>
            <person name="Schmutz J."/>
            <person name="Symeonidi A."/>
            <person name="Elias M."/>
            <person name="Eveleigh R.J."/>
            <person name="Herman E.K."/>
            <person name="Klute M.J."/>
            <person name="Nakayama T."/>
            <person name="Obornik M."/>
            <person name="Reyes-Prieto A."/>
            <person name="Armbrust E.V."/>
            <person name="Aves S.J."/>
            <person name="Beiko R.G."/>
            <person name="Coutinho P."/>
            <person name="Dacks J.B."/>
            <person name="Durnford D.G."/>
            <person name="Fast N.M."/>
            <person name="Green B.R."/>
            <person name="Grisdale C."/>
            <person name="Hempe F."/>
            <person name="Henrissat B."/>
            <person name="Hoppner M.P."/>
            <person name="Ishida K.-I."/>
            <person name="Kim E."/>
            <person name="Koreny L."/>
            <person name="Kroth P.G."/>
            <person name="Liu Y."/>
            <person name="Malik S.-B."/>
            <person name="Maier U.G."/>
            <person name="McRose D."/>
            <person name="Mock T."/>
            <person name="Neilson J.A."/>
            <person name="Onodera N.T."/>
            <person name="Poole A.M."/>
            <person name="Pritham E.J."/>
            <person name="Richards T.A."/>
            <person name="Rocap G."/>
            <person name="Roy S.W."/>
            <person name="Sarai C."/>
            <person name="Schaack S."/>
            <person name="Shirato S."/>
            <person name="Slamovits C.H."/>
            <person name="Spencer D.F."/>
            <person name="Suzuki S."/>
            <person name="Worden A.Z."/>
            <person name="Zauner S."/>
            <person name="Barry K."/>
            <person name="Bell C."/>
            <person name="Bharti A.K."/>
            <person name="Crow J.A."/>
            <person name="Grimwood J."/>
            <person name="Kramer R."/>
            <person name="Lindquist E."/>
            <person name="Lucas S."/>
            <person name="Salamov A."/>
            <person name="McFadden G.I."/>
            <person name="Lane C.E."/>
            <person name="Keeling P.J."/>
            <person name="Gray M.W."/>
            <person name="Grigoriev I.V."/>
            <person name="Archibald J.M."/>
        </authorList>
    </citation>
    <scope>NUCLEOTIDE SEQUENCE</scope>
    <source>
        <strain evidence="8">CCMP2712</strain>
    </source>
</reference>
<dbReference type="InterPro" id="IPR036049">
    <property type="entry name" value="Ribosomal_uL29_sf"/>
</dbReference>
<dbReference type="Pfam" id="PF00831">
    <property type="entry name" value="Ribosomal_L29"/>
    <property type="match status" value="1"/>
</dbReference>
<dbReference type="PaxDb" id="55529-EKX39293"/>
<dbReference type="NCBIfam" id="TIGR00012">
    <property type="entry name" value="L29"/>
    <property type="match status" value="1"/>
</dbReference>
<dbReference type="PANTHER" id="PTHR45722">
    <property type="entry name" value="60S RIBOSOMAL PROTEIN L35"/>
    <property type="match status" value="1"/>
</dbReference>
<name>L1ISU8_GUITC</name>
<dbReference type="PANTHER" id="PTHR45722:SF2">
    <property type="entry name" value="LARGE RIBOSOMAL SUBUNIT PROTEIN UL29-RELATED"/>
    <property type="match status" value="1"/>
</dbReference>
<dbReference type="SMR" id="L1ISU8"/>
<dbReference type="EMBL" id="JH993041">
    <property type="protein sequence ID" value="EKX39293.1"/>
    <property type="molecule type" value="Genomic_DNA"/>
</dbReference>
<proteinExistence type="inferred from homology"/>
<feature type="coiled-coil region" evidence="4">
    <location>
        <begin position="68"/>
        <end position="99"/>
    </location>
</feature>